<dbReference type="InterPro" id="IPR003819">
    <property type="entry name" value="TauD/TfdA-like"/>
</dbReference>
<comment type="caution">
    <text evidence="8">The sequence shown here is derived from an EMBL/GenBank/DDBJ whole genome shotgun (WGS) entry which is preliminary data.</text>
</comment>
<dbReference type="InterPro" id="IPR036412">
    <property type="entry name" value="HAD-like_sf"/>
</dbReference>
<evidence type="ECO:0000256" key="6">
    <source>
        <dbReference type="ARBA" id="ARBA00023004"/>
    </source>
</evidence>
<evidence type="ECO:0000256" key="4">
    <source>
        <dbReference type="ARBA" id="ARBA00022964"/>
    </source>
</evidence>
<dbReference type="InterPro" id="IPR042098">
    <property type="entry name" value="TauD-like_sf"/>
</dbReference>
<dbReference type="InterPro" id="IPR050411">
    <property type="entry name" value="AlphaKG_dependent_hydroxylases"/>
</dbReference>
<sequence>MDVTLCGLGLQSPEFHLASDIDGVRQDLFTKGIAFVEECDETSLVHLGNQLGEIVRPRNEKTHGSGISHIRFAPDLTGKGYSSEADIYKPPELFFHTDRSGWDEPPGILMSTLKSISEAGGESLLADGYQVLGALRQEDEELYDLITNSKHTSFRSDDEVFVPRAIFDSKKGILRFRFDDSIQLSASMVSRFSRLQDIIYENAFVVSLQPGQGYILDNHRYLHGRASFSGSRELLRVLVKPHAPRREMVVLFDIDGTLCRSEELSIDAYFSCVSAVVGKTITHANTPVNLHGQTDLSLLHALLDYHGVDDKSLLTETFFQLHPQYLEDSNARGLPAVPCPGAKEMLGWLTEYRNKHCYPPIHIGLLTGNSRPNALLKLRAAGIDTSIFDLEISSFGDVHPDRHTLFQDSFAKLQACYGLGINAHDIIIVGDTPLDVECAKQSGCSVIAVATGSYKVDDLALLQPDFCCSQLPEAKDFLALMFTPSSQRGAAEVESFVKQGKAAEILTGK</sequence>
<dbReference type="PANTHER" id="PTHR10696">
    <property type="entry name" value="GAMMA-BUTYROBETAINE HYDROXYLASE-RELATED"/>
    <property type="match status" value="1"/>
</dbReference>
<dbReference type="SUPFAM" id="SSF56784">
    <property type="entry name" value="HAD-like"/>
    <property type="match status" value="1"/>
</dbReference>
<dbReference type="InterPro" id="IPR023198">
    <property type="entry name" value="PGP-like_dom2"/>
</dbReference>
<dbReference type="AlphaFoldDB" id="A0AAN5YX46"/>
<evidence type="ECO:0000259" key="7">
    <source>
        <dbReference type="Pfam" id="PF02668"/>
    </source>
</evidence>
<keyword evidence="5" id="KW-0560">Oxidoreductase</keyword>
<keyword evidence="3" id="KW-0479">Metal-binding</keyword>
<gene>
    <name evidence="8" type="ORF">CNMCM8927_003177</name>
</gene>
<keyword evidence="6" id="KW-0408">Iron</keyword>
<dbReference type="InterPro" id="IPR023214">
    <property type="entry name" value="HAD_sf"/>
</dbReference>
<evidence type="ECO:0000256" key="1">
    <source>
        <dbReference type="ARBA" id="ARBA00001954"/>
    </source>
</evidence>
<comment type="cofactor">
    <cofactor evidence="1">
        <name>Fe(2+)</name>
        <dbReference type="ChEBI" id="CHEBI:29033"/>
    </cofactor>
</comment>
<dbReference type="Gene3D" id="1.10.150.240">
    <property type="entry name" value="Putative phosphatase, domain 2"/>
    <property type="match status" value="1"/>
</dbReference>
<dbReference type="Gene3D" id="3.40.50.1000">
    <property type="entry name" value="HAD superfamily/HAD-like"/>
    <property type="match status" value="1"/>
</dbReference>
<evidence type="ECO:0000313" key="9">
    <source>
        <dbReference type="Proteomes" id="UP000649114"/>
    </source>
</evidence>
<dbReference type="PANTHER" id="PTHR10696:SF25">
    <property type="entry name" value="OXIDOREDUCTASE AIM17-RELATED"/>
    <property type="match status" value="1"/>
</dbReference>
<reference evidence="8" key="2">
    <citation type="submission" date="2020-04" db="EMBL/GenBank/DDBJ databases">
        <authorList>
            <person name="Santos R.A.C."/>
            <person name="Steenwyk J.L."/>
            <person name="Rivero-Menendez O."/>
            <person name="Mead M.E."/>
            <person name="Silva L.P."/>
            <person name="Bastos R.W."/>
            <person name="Alastruey-Izquierdo A."/>
            <person name="Goldman G.H."/>
            <person name="Rokas A."/>
        </authorList>
    </citation>
    <scope>NUCLEOTIDE SEQUENCE</scope>
    <source>
        <strain evidence="8">CNM-CM8927</strain>
    </source>
</reference>
<dbReference type="Pfam" id="PF00702">
    <property type="entry name" value="Hydrolase"/>
    <property type="match status" value="1"/>
</dbReference>
<dbReference type="GO" id="GO:0005739">
    <property type="term" value="C:mitochondrion"/>
    <property type="evidence" value="ECO:0007669"/>
    <property type="project" value="TreeGrafter"/>
</dbReference>
<dbReference type="Gene3D" id="3.60.130.10">
    <property type="entry name" value="Clavaminate synthase-like"/>
    <property type="match status" value="1"/>
</dbReference>
<organism evidence="8 9">
    <name type="scientific">Aspergillus lentulus</name>
    <dbReference type="NCBI Taxonomy" id="293939"/>
    <lineage>
        <taxon>Eukaryota</taxon>
        <taxon>Fungi</taxon>
        <taxon>Dikarya</taxon>
        <taxon>Ascomycota</taxon>
        <taxon>Pezizomycotina</taxon>
        <taxon>Eurotiomycetes</taxon>
        <taxon>Eurotiomycetidae</taxon>
        <taxon>Eurotiales</taxon>
        <taxon>Aspergillaceae</taxon>
        <taxon>Aspergillus</taxon>
        <taxon>Aspergillus subgen. Fumigati</taxon>
    </lineage>
</organism>
<evidence type="ECO:0000256" key="3">
    <source>
        <dbReference type="ARBA" id="ARBA00022723"/>
    </source>
</evidence>
<evidence type="ECO:0000256" key="2">
    <source>
        <dbReference type="ARBA" id="ARBA00008654"/>
    </source>
</evidence>
<proteinExistence type="inferred from homology"/>
<evidence type="ECO:0000256" key="5">
    <source>
        <dbReference type="ARBA" id="ARBA00023002"/>
    </source>
</evidence>
<comment type="similarity">
    <text evidence="2">Belongs to the gamma-BBH/TMLD family.</text>
</comment>
<dbReference type="Proteomes" id="UP000649114">
    <property type="component" value="Unassembled WGS sequence"/>
</dbReference>
<dbReference type="GO" id="GO:0051213">
    <property type="term" value="F:dioxygenase activity"/>
    <property type="evidence" value="ECO:0007669"/>
    <property type="project" value="UniProtKB-KW"/>
</dbReference>
<accession>A0AAN5YX46</accession>
<keyword evidence="4" id="KW-0223">Dioxygenase</keyword>
<dbReference type="GO" id="GO:0045329">
    <property type="term" value="P:carnitine biosynthetic process"/>
    <property type="evidence" value="ECO:0007669"/>
    <property type="project" value="TreeGrafter"/>
</dbReference>
<dbReference type="Pfam" id="PF02668">
    <property type="entry name" value="TauD"/>
    <property type="match status" value="1"/>
</dbReference>
<dbReference type="EMBL" id="JAAAPU010000001">
    <property type="protein sequence ID" value="KAF4209912.1"/>
    <property type="molecule type" value="Genomic_DNA"/>
</dbReference>
<evidence type="ECO:0000313" key="8">
    <source>
        <dbReference type="EMBL" id="KAF4209912.1"/>
    </source>
</evidence>
<dbReference type="GO" id="GO:0046872">
    <property type="term" value="F:metal ion binding"/>
    <property type="evidence" value="ECO:0007669"/>
    <property type="project" value="UniProtKB-KW"/>
</dbReference>
<protein>
    <recommendedName>
        <fullName evidence="7">TauD/TfdA-like domain-containing protein</fullName>
    </recommendedName>
</protein>
<feature type="domain" description="TauD/TfdA-like" evidence="7">
    <location>
        <begin position="10"/>
        <end position="237"/>
    </location>
</feature>
<name>A0AAN5YX46_ASPLE</name>
<reference evidence="8" key="1">
    <citation type="journal article" date="2020" name="bioRxiv">
        <title>Genomic and phenotypic heterogeneity of clinical isolates of the human pathogens Aspergillus fumigatus, Aspergillus lentulus and Aspergillus fumigatiaffinis.</title>
        <authorList>
            <person name="dos Santos R.A.C."/>
            <person name="Steenwyk J.L."/>
            <person name="Rivero-Menendez O."/>
            <person name="Mead M.E."/>
            <person name="Silva L.P."/>
            <person name="Bastos R.W."/>
            <person name="Alastruey-Izquierdo A."/>
            <person name="Goldman G.H."/>
            <person name="Rokas A."/>
        </authorList>
    </citation>
    <scope>NUCLEOTIDE SEQUENCE</scope>
    <source>
        <strain evidence="8">CNM-CM8927</strain>
    </source>
</reference>